<evidence type="ECO:0000256" key="3">
    <source>
        <dbReference type="ARBA" id="ARBA00009595"/>
    </source>
</evidence>
<evidence type="ECO:0000256" key="9">
    <source>
        <dbReference type="ARBA" id="ARBA00023679"/>
    </source>
</evidence>
<keyword evidence="8" id="KW-0520">NAD</keyword>
<comment type="cofactor">
    <cofactor evidence="1">
        <name>Mg(2+)</name>
        <dbReference type="ChEBI" id="CHEBI:18420"/>
    </cofactor>
</comment>
<dbReference type="Pfam" id="PF00293">
    <property type="entry name" value="NUDIX"/>
    <property type="match status" value="1"/>
</dbReference>
<name>A0ABW3DA57_9BACL</name>
<dbReference type="GO" id="GO:0016787">
    <property type="term" value="F:hydrolase activity"/>
    <property type="evidence" value="ECO:0007669"/>
    <property type="project" value="UniProtKB-KW"/>
</dbReference>
<comment type="caution">
    <text evidence="11">The sequence shown here is derived from an EMBL/GenBank/DDBJ whole genome shotgun (WGS) entry which is preliminary data.</text>
</comment>
<keyword evidence="5" id="KW-0479">Metal-binding</keyword>
<comment type="similarity">
    <text evidence="3">Belongs to the Nudix hydrolase family. NudC subfamily.</text>
</comment>
<protein>
    <recommendedName>
        <fullName evidence="4">NAD(+) diphosphatase</fullName>
        <ecNumber evidence="4">3.6.1.22</ecNumber>
    </recommendedName>
</protein>
<organism evidence="11 12">
    <name type="scientific">Paenibacillus residui</name>
    <dbReference type="NCBI Taxonomy" id="629724"/>
    <lineage>
        <taxon>Bacteria</taxon>
        <taxon>Bacillati</taxon>
        <taxon>Bacillota</taxon>
        <taxon>Bacilli</taxon>
        <taxon>Bacillales</taxon>
        <taxon>Paenibacillaceae</taxon>
        <taxon>Paenibacillus</taxon>
    </lineage>
</organism>
<comment type="catalytic activity">
    <reaction evidence="9">
        <text>a 5'-end NAD(+)-phospho-ribonucleoside in mRNA + H2O = a 5'-end phospho-adenosine-phospho-ribonucleoside in mRNA + beta-nicotinamide D-ribonucleotide + 2 H(+)</text>
        <dbReference type="Rhea" id="RHEA:60876"/>
        <dbReference type="Rhea" id="RHEA-COMP:15698"/>
        <dbReference type="Rhea" id="RHEA-COMP:15719"/>
        <dbReference type="ChEBI" id="CHEBI:14649"/>
        <dbReference type="ChEBI" id="CHEBI:15377"/>
        <dbReference type="ChEBI" id="CHEBI:15378"/>
        <dbReference type="ChEBI" id="CHEBI:144029"/>
        <dbReference type="ChEBI" id="CHEBI:144051"/>
    </reaction>
    <physiologicalReaction direction="left-to-right" evidence="9">
        <dbReference type="Rhea" id="RHEA:60877"/>
    </physiologicalReaction>
</comment>
<proteinExistence type="inferred from homology"/>
<keyword evidence="12" id="KW-1185">Reference proteome</keyword>
<evidence type="ECO:0000256" key="1">
    <source>
        <dbReference type="ARBA" id="ARBA00001946"/>
    </source>
</evidence>
<comment type="cofactor">
    <cofactor evidence="2">
        <name>Zn(2+)</name>
        <dbReference type="ChEBI" id="CHEBI:29105"/>
    </cofactor>
</comment>
<dbReference type="InterPro" id="IPR000086">
    <property type="entry name" value="NUDIX_hydrolase_dom"/>
</dbReference>
<dbReference type="EC" id="3.6.1.22" evidence="4"/>
<evidence type="ECO:0000256" key="7">
    <source>
        <dbReference type="ARBA" id="ARBA00022842"/>
    </source>
</evidence>
<evidence type="ECO:0000256" key="5">
    <source>
        <dbReference type="ARBA" id="ARBA00022723"/>
    </source>
</evidence>
<evidence type="ECO:0000256" key="2">
    <source>
        <dbReference type="ARBA" id="ARBA00001947"/>
    </source>
</evidence>
<dbReference type="Proteomes" id="UP001597120">
    <property type="component" value="Unassembled WGS sequence"/>
</dbReference>
<dbReference type="InterPro" id="IPR015797">
    <property type="entry name" value="NUDIX_hydrolase-like_dom_sf"/>
</dbReference>
<evidence type="ECO:0000313" key="11">
    <source>
        <dbReference type="EMBL" id="MFD0869394.1"/>
    </source>
</evidence>
<dbReference type="RefSeq" id="WP_379287739.1">
    <property type="nucleotide sequence ID" value="NZ_JBHTIU010000028.1"/>
</dbReference>
<dbReference type="InterPro" id="IPR050241">
    <property type="entry name" value="NAD-cap_RNA_hydrolase_NudC"/>
</dbReference>
<accession>A0ABW3DA57</accession>
<dbReference type="SUPFAM" id="SSF55811">
    <property type="entry name" value="Nudix"/>
    <property type="match status" value="1"/>
</dbReference>
<feature type="domain" description="Nudix hydrolase" evidence="10">
    <location>
        <begin position="37"/>
        <end position="159"/>
    </location>
</feature>
<evidence type="ECO:0000256" key="4">
    <source>
        <dbReference type="ARBA" id="ARBA00012381"/>
    </source>
</evidence>
<keyword evidence="7" id="KW-0460">Magnesium</keyword>
<reference evidence="12" key="1">
    <citation type="journal article" date="2019" name="Int. J. Syst. Evol. Microbiol.">
        <title>The Global Catalogue of Microorganisms (GCM) 10K type strain sequencing project: providing services to taxonomists for standard genome sequencing and annotation.</title>
        <authorList>
            <consortium name="The Broad Institute Genomics Platform"/>
            <consortium name="The Broad Institute Genome Sequencing Center for Infectious Disease"/>
            <person name="Wu L."/>
            <person name="Ma J."/>
        </authorList>
    </citation>
    <scope>NUCLEOTIDE SEQUENCE [LARGE SCALE GENOMIC DNA]</scope>
    <source>
        <strain evidence="12">CCUG 57263</strain>
    </source>
</reference>
<keyword evidence="6 11" id="KW-0378">Hydrolase</keyword>
<evidence type="ECO:0000256" key="6">
    <source>
        <dbReference type="ARBA" id="ARBA00022801"/>
    </source>
</evidence>
<dbReference type="PANTHER" id="PTHR42904:SF6">
    <property type="entry name" value="NAD-CAPPED RNA HYDROLASE NUDT12"/>
    <property type="match status" value="1"/>
</dbReference>
<evidence type="ECO:0000259" key="10">
    <source>
        <dbReference type="PROSITE" id="PS51462"/>
    </source>
</evidence>
<dbReference type="PANTHER" id="PTHR42904">
    <property type="entry name" value="NUDIX HYDROLASE, NUDC SUBFAMILY"/>
    <property type="match status" value="1"/>
</dbReference>
<dbReference type="CDD" id="cd03429">
    <property type="entry name" value="NUDIX_NADH_pyrophosphatase_Nudt13"/>
    <property type="match status" value="1"/>
</dbReference>
<gene>
    <name evidence="11" type="ORF">ACFQ03_09540</name>
</gene>
<dbReference type="EMBL" id="JBHTIU010000028">
    <property type="protein sequence ID" value="MFD0869394.1"/>
    <property type="molecule type" value="Genomic_DNA"/>
</dbReference>
<sequence length="165" mass="19064">MTYKYCPRCGQELSKRIIPDEGEIPYCEACRKPFFMSSQVCVLVAVINEQNHILLTKQKHISNDKWILISGYVKQGHNMEETVVREVKEETGQEVRELQYISSYYHEGSDLLMIGFAAFVTQKTIGSSHEIQEFGWFSAHDAAESIWKGSIAEKLLIKIRERMEI</sequence>
<dbReference type="InterPro" id="IPR049734">
    <property type="entry name" value="NudC-like_C"/>
</dbReference>
<dbReference type="PROSITE" id="PS51462">
    <property type="entry name" value="NUDIX"/>
    <property type="match status" value="1"/>
</dbReference>
<dbReference type="Gene3D" id="3.90.79.10">
    <property type="entry name" value="Nucleoside Triphosphate Pyrophosphohydrolase"/>
    <property type="match status" value="1"/>
</dbReference>
<evidence type="ECO:0000256" key="8">
    <source>
        <dbReference type="ARBA" id="ARBA00023027"/>
    </source>
</evidence>
<evidence type="ECO:0000313" key="12">
    <source>
        <dbReference type="Proteomes" id="UP001597120"/>
    </source>
</evidence>